<proteinExistence type="predicted"/>
<evidence type="ECO:0008006" key="4">
    <source>
        <dbReference type="Google" id="ProtNLM"/>
    </source>
</evidence>
<keyword evidence="3" id="KW-1185">Reference proteome</keyword>
<gene>
    <name evidence="2" type="ORF">ACFQXB_13015</name>
</gene>
<dbReference type="RefSeq" id="WP_377404440.1">
    <property type="nucleotide sequence ID" value="NZ_JBHTFQ010000006.1"/>
</dbReference>
<accession>A0ABW2ULM0</accession>
<feature type="chain" id="PRO_5047147475" description="Excinuclease ABC subunit A" evidence="1">
    <location>
        <begin position="23"/>
        <end position="114"/>
    </location>
</feature>
<keyword evidence="1" id="KW-0732">Signal</keyword>
<evidence type="ECO:0000256" key="1">
    <source>
        <dbReference type="SAM" id="SignalP"/>
    </source>
</evidence>
<evidence type="ECO:0000313" key="3">
    <source>
        <dbReference type="Proteomes" id="UP001596516"/>
    </source>
</evidence>
<evidence type="ECO:0000313" key="2">
    <source>
        <dbReference type="EMBL" id="MFC7705118.1"/>
    </source>
</evidence>
<sequence length="114" mass="12367">MTPRSLAIAAACLLLPAAAAHANCPPGDSPTEVCAAALADLPISPALHEMEAGYQVGDTLPAYQYNILFNPQYYGLPPVDGYWRYYRVNGEIFRVHAATMEILEQVTAQSAMLR</sequence>
<reference evidence="3" key="1">
    <citation type="journal article" date="2019" name="Int. J. Syst. Evol. Microbiol.">
        <title>The Global Catalogue of Microorganisms (GCM) 10K type strain sequencing project: providing services to taxonomists for standard genome sequencing and annotation.</title>
        <authorList>
            <consortium name="The Broad Institute Genomics Platform"/>
            <consortium name="The Broad Institute Genome Sequencing Center for Infectious Disease"/>
            <person name="Wu L."/>
            <person name="Ma J."/>
        </authorList>
    </citation>
    <scope>NUCLEOTIDE SEQUENCE [LARGE SCALE GENOMIC DNA]</scope>
    <source>
        <strain evidence="3">CGMCC 1.12750</strain>
    </source>
</reference>
<dbReference type="EMBL" id="JBHTFQ010000006">
    <property type="protein sequence ID" value="MFC7705118.1"/>
    <property type="molecule type" value="Genomic_DNA"/>
</dbReference>
<organism evidence="2 3">
    <name type="scientific">Plastorhodobacter daqingensis</name>
    <dbReference type="NCBI Taxonomy" id="1387281"/>
    <lineage>
        <taxon>Bacteria</taxon>
        <taxon>Pseudomonadati</taxon>
        <taxon>Pseudomonadota</taxon>
        <taxon>Alphaproteobacteria</taxon>
        <taxon>Rhodobacterales</taxon>
        <taxon>Paracoccaceae</taxon>
        <taxon>Plastorhodobacter</taxon>
    </lineage>
</organism>
<name>A0ABW2ULM0_9RHOB</name>
<comment type="caution">
    <text evidence="2">The sequence shown here is derived from an EMBL/GenBank/DDBJ whole genome shotgun (WGS) entry which is preliminary data.</text>
</comment>
<dbReference type="Proteomes" id="UP001596516">
    <property type="component" value="Unassembled WGS sequence"/>
</dbReference>
<feature type="signal peptide" evidence="1">
    <location>
        <begin position="1"/>
        <end position="22"/>
    </location>
</feature>
<protein>
    <recommendedName>
        <fullName evidence="4">Excinuclease ABC subunit A</fullName>
    </recommendedName>
</protein>